<organism evidence="1">
    <name type="scientific">marine metagenome</name>
    <dbReference type="NCBI Taxonomy" id="408172"/>
    <lineage>
        <taxon>unclassified sequences</taxon>
        <taxon>metagenomes</taxon>
        <taxon>ecological metagenomes</taxon>
    </lineage>
</organism>
<dbReference type="SUPFAM" id="SSF53474">
    <property type="entry name" value="alpha/beta-Hydrolases"/>
    <property type="match status" value="1"/>
</dbReference>
<dbReference type="AlphaFoldDB" id="A0A382YVX0"/>
<feature type="non-terminal residue" evidence="1">
    <location>
        <position position="133"/>
    </location>
</feature>
<dbReference type="PANTHER" id="PTHR42103:SF2">
    <property type="entry name" value="AB HYDROLASE-1 DOMAIN-CONTAINING PROTEIN"/>
    <property type="match status" value="1"/>
</dbReference>
<evidence type="ECO:0000313" key="1">
    <source>
        <dbReference type="EMBL" id="SVD87416.1"/>
    </source>
</evidence>
<dbReference type="InterPro" id="IPR029058">
    <property type="entry name" value="AB_hydrolase_fold"/>
</dbReference>
<dbReference type="EMBL" id="UINC01178968">
    <property type="protein sequence ID" value="SVD87416.1"/>
    <property type="molecule type" value="Genomic_DNA"/>
</dbReference>
<dbReference type="PANTHER" id="PTHR42103">
    <property type="entry name" value="ALPHA/BETA-HYDROLASES SUPERFAMILY PROTEIN"/>
    <property type="match status" value="1"/>
</dbReference>
<reference evidence="1" key="1">
    <citation type="submission" date="2018-05" db="EMBL/GenBank/DDBJ databases">
        <authorList>
            <person name="Lanie J.A."/>
            <person name="Ng W.-L."/>
            <person name="Kazmierczak K.M."/>
            <person name="Andrzejewski T.M."/>
            <person name="Davidsen T.M."/>
            <person name="Wayne K.J."/>
            <person name="Tettelin H."/>
            <person name="Glass J.I."/>
            <person name="Rusch D."/>
            <person name="Podicherti R."/>
            <person name="Tsui H.-C.T."/>
            <person name="Winkler M.E."/>
        </authorList>
    </citation>
    <scope>NUCLEOTIDE SEQUENCE</scope>
</reference>
<dbReference type="Gene3D" id="3.40.50.1820">
    <property type="entry name" value="alpha/beta hydrolase"/>
    <property type="match status" value="1"/>
</dbReference>
<name>A0A382YVX0_9ZZZZ</name>
<evidence type="ECO:0008006" key="2">
    <source>
        <dbReference type="Google" id="ProtNLM"/>
    </source>
</evidence>
<gene>
    <name evidence="1" type="ORF">METZ01_LOCUS440270</name>
</gene>
<sequence>MSKVMLPGTAGLLEARLTQGSCDAGTALCCHPHPLYGGSLDDQVVAILADAVSQFSNVCMRFNFRGVGDSQGSHDAGQGETDDVISACNWLEQEGNPVSILGGYSFGASMALAASAELDVQTLILIAPPLRQV</sequence>
<protein>
    <recommendedName>
        <fullName evidence="2">AB hydrolase-1 domain-containing protein</fullName>
    </recommendedName>
</protein>
<accession>A0A382YVX0</accession>
<proteinExistence type="predicted"/>